<evidence type="ECO:0000313" key="3">
    <source>
        <dbReference type="Proteomes" id="UP000018855"/>
    </source>
</evidence>
<dbReference type="PANTHER" id="PTHR43546">
    <property type="entry name" value="UPF0173 METAL-DEPENDENT HYDROLASE MJ1163-RELATED"/>
    <property type="match status" value="1"/>
</dbReference>
<dbReference type="AlphaFoldDB" id="W1V290"/>
<reference evidence="2 3" key="1">
    <citation type="submission" date="2013-12" db="EMBL/GenBank/DDBJ databases">
        <title>A Varibaculum cambriense genome reconstructed from a premature infant gut community with otherwise low bacterial novelty that shifts toward anaerobic metabolism during the third week of life.</title>
        <authorList>
            <person name="Brown C.T."/>
            <person name="Sharon I."/>
            <person name="Thomas B.C."/>
            <person name="Castelle C.J."/>
            <person name="Morowitz M.J."/>
            <person name="Banfield J.F."/>
        </authorList>
    </citation>
    <scope>NUCLEOTIDE SEQUENCE [LARGE SCALE GENOMIC DNA]</scope>
    <source>
        <strain evidence="3">DORA_11</strain>
    </source>
</reference>
<proteinExistence type="predicted"/>
<dbReference type="EMBL" id="AZMJ01000412">
    <property type="protein sequence ID" value="ETI99780.1"/>
    <property type="molecule type" value="Genomic_DNA"/>
</dbReference>
<evidence type="ECO:0008006" key="4">
    <source>
        <dbReference type="Google" id="ProtNLM"/>
    </source>
</evidence>
<protein>
    <recommendedName>
        <fullName evidence="4">Metallo-beta-lactamase domain-containing protein</fullName>
    </recommendedName>
</protein>
<dbReference type="GO" id="GO:0016787">
    <property type="term" value="F:hydrolase activity"/>
    <property type="evidence" value="ECO:0007669"/>
    <property type="project" value="UniProtKB-KW"/>
</dbReference>
<comment type="caution">
    <text evidence="2">The sequence shown here is derived from an EMBL/GenBank/DDBJ whole genome shotgun (WGS) entry which is preliminary data.</text>
</comment>
<keyword evidence="1" id="KW-0378">Hydrolase</keyword>
<dbReference type="Proteomes" id="UP000018855">
    <property type="component" value="Unassembled WGS sequence"/>
</dbReference>
<feature type="non-terminal residue" evidence="2">
    <location>
        <position position="108"/>
    </location>
</feature>
<sequence length="108" mass="12198">MTQYTHIRNATGKLTIKNTTFLIDPFLAPKDTYPGFEGTFNYQQRMPMVDLPLSMDDLLSNVTAVVVTHTHLDHWDDTAINSIPKSLPIFVQNTADKELITTQGFNDV</sequence>
<dbReference type="PANTHER" id="PTHR43546:SF9">
    <property type="entry name" value="L-ASCORBATE-6-PHOSPHATE LACTONASE ULAG-RELATED"/>
    <property type="match status" value="1"/>
</dbReference>
<dbReference type="InterPro" id="IPR050114">
    <property type="entry name" value="UPF0173_UPF0282_UlaG_hydrolase"/>
</dbReference>
<evidence type="ECO:0000313" key="2">
    <source>
        <dbReference type="EMBL" id="ETI99780.1"/>
    </source>
</evidence>
<dbReference type="InterPro" id="IPR036866">
    <property type="entry name" value="RibonucZ/Hydroxyglut_hydro"/>
</dbReference>
<name>W1V290_9FIRM</name>
<organism evidence="2 3">
    <name type="scientific">Veillonella dispar DORA_11</name>
    <dbReference type="NCBI Taxonomy" id="1403949"/>
    <lineage>
        <taxon>Bacteria</taxon>
        <taxon>Bacillati</taxon>
        <taxon>Bacillota</taxon>
        <taxon>Negativicutes</taxon>
        <taxon>Veillonellales</taxon>
        <taxon>Veillonellaceae</taxon>
        <taxon>Veillonella</taxon>
    </lineage>
</organism>
<accession>W1V290</accession>
<dbReference type="SUPFAM" id="SSF56281">
    <property type="entry name" value="Metallo-hydrolase/oxidoreductase"/>
    <property type="match status" value="1"/>
</dbReference>
<gene>
    <name evidence="2" type="ORF">Q619_VDC00412G0001</name>
</gene>
<dbReference type="Gene3D" id="3.60.15.10">
    <property type="entry name" value="Ribonuclease Z/Hydroxyacylglutathione hydrolase-like"/>
    <property type="match status" value="1"/>
</dbReference>
<evidence type="ECO:0000256" key="1">
    <source>
        <dbReference type="ARBA" id="ARBA00022801"/>
    </source>
</evidence>